<dbReference type="RefSeq" id="XP_008619791.1">
    <property type="nucleotide sequence ID" value="XM_008621569.1"/>
</dbReference>
<reference evidence="2 3" key="1">
    <citation type="submission" date="2012-04" db="EMBL/GenBank/DDBJ databases">
        <title>The Genome Sequence of Saprolegnia declina VS20.</title>
        <authorList>
            <consortium name="The Broad Institute Genome Sequencing Platform"/>
            <person name="Russ C."/>
            <person name="Nusbaum C."/>
            <person name="Tyler B."/>
            <person name="van West P."/>
            <person name="Dieguez-Uribeondo J."/>
            <person name="de Bruijn I."/>
            <person name="Tripathy S."/>
            <person name="Jiang R."/>
            <person name="Young S.K."/>
            <person name="Zeng Q."/>
            <person name="Gargeya S."/>
            <person name="Fitzgerald M."/>
            <person name="Haas B."/>
            <person name="Abouelleil A."/>
            <person name="Alvarado L."/>
            <person name="Arachchi H.M."/>
            <person name="Berlin A."/>
            <person name="Chapman S.B."/>
            <person name="Goldberg J."/>
            <person name="Griggs A."/>
            <person name="Gujja S."/>
            <person name="Hansen M."/>
            <person name="Howarth C."/>
            <person name="Imamovic A."/>
            <person name="Larimer J."/>
            <person name="McCowen C."/>
            <person name="Montmayeur A."/>
            <person name="Murphy C."/>
            <person name="Neiman D."/>
            <person name="Pearson M."/>
            <person name="Priest M."/>
            <person name="Roberts A."/>
            <person name="Saif S."/>
            <person name="Shea T."/>
            <person name="Sisk P."/>
            <person name="Sykes S."/>
            <person name="Wortman J."/>
            <person name="Nusbaum C."/>
            <person name="Birren B."/>
        </authorList>
    </citation>
    <scope>NUCLEOTIDE SEQUENCE [LARGE SCALE GENOMIC DNA]</scope>
    <source>
        <strain evidence="2 3">VS20</strain>
    </source>
</reference>
<keyword evidence="1" id="KW-0472">Membrane</keyword>
<evidence type="ECO:0000256" key="1">
    <source>
        <dbReference type="SAM" id="Phobius"/>
    </source>
</evidence>
<dbReference type="VEuPathDB" id="FungiDB:SDRG_15398"/>
<sequence>MHDHVIPSPVLVGPTESSAQNVRHVPRATWSTTRNQVAEAALGLSYLVISLACGVWYVYTLQPSFVNDLWWAGFNLTGHEAFLIDLVNAVLSTTAATSLSIYAPSAMVQKTYASGVSYTNVPPTYARHVIFNELTSIEYAVPQLRRLSASWSMRVNVQHCWVDFARSFEVAHTMKRQQRCREHYASNAGVYMEAILRNVVWADYLSIWGGDNAPFTVAIQLPLQETLHGRAFLDTMATARATTTIDAELAYWQTFGLASFTAQWQNRWQAGVTESIEMENALGLRQLVTVKNLPRGAGPWTSNNFLWIPLNDLWNGQGMGRSMICGTLTYFSANVSASMPAIDLEVFKGTTNVSGNFVRNHIGPFLSIDSIYVAVPAALATTCTVFLDAMFGQLDARRFTQLTTITTTTLAPLPPAWQNASVYYGGSPMCTRQSGTLFPQQSFGFFDDCSKALPLQVTVTASASLFALLATAETVPRA</sequence>
<keyword evidence="1" id="KW-0812">Transmembrane</keyword>
<dbReference type="Proteomes" id="UP000030762">
    <property type="component" value="Unassembled WGS sequence"/>
</dbReference>
<accession>T0R3X6</accession>
<protein>
    <submittedName>
        <fullName evidence="2">Uncharacterized protein</fullName>
    </submittedName>
</protein>
<keyword evidence="1" id="KW-1133">Transmembrane helix</keyword>
<organism evidence="2 3">
    <name type="scientific">Saprolegnia diclina (strain VS20)</name>
    <dbReference type="NCBI Taxonomy" id="1156394"/>
    <lineage>
        <taxon>Eukaryota</taxon>
        <taxon>Sar</taxon>
        <taxon>Stramenopiles</taxon>
        <taxon>Oomycota</taxon>
        <taxon>Saprolegniomycetes</taxon>
        <taxon>Saprolegniales</taxon>
        <taxon>Saprolegniaceae</taxon>
        <taxon>Saprolegnia</taxon>
    </lineage>
</organism>
<dbReference type="InParanoid" id="T0R3X6"/>
<dbReference type="OrthoDB" id="78003at2759"/>
<gene>
    <name evidence="2" type="ORF">SDRG_15398</name>
</gene>
<proteinExistence type="predicted"/>
<evidence type="ECO:0000313" key="3">
    <source>
        <dbReference type="Proteomes" id="UP000030762"/>
    </source>
</evidence>
<keyword evidence="3" id="KW-1185">Reference proteome</keyword>
<dbReference type="EMBL" id="JH767222">
    <property type="protein sequence ID" value="EQC26748.1"/>
    <property type="molecule type" value="Genomic_DNA"/>
</dbReference>
<dbReference type="GeneID" id="19956125"/>
<feature type="transmembrane region" description="Helical" evidence="1">
    <location>
        <begin position="37"/>
        <end position="59"/>
    </location>
</feature>
<evidence type="ECO:0000313" key="2">
    <source>
        <dbReference type="EMBL" id="EQC26748.1"/>
    </source>
</evidence>
<dbReference type="AlphaFoldDB" id="T0R3X6"/>
<name>T0R3X6_SAPDV</name>